<reference evidence="3" key="2">
    <citation type="submission" date="2016-02" db="EMBL/GenBank/DDBJ databases">
        <title>Draft genome sequence of five rapidly growing Mycobacterium species.</title>
        <authorList>
            <person name="Katahira K."/>
            <person name="Gotou Y."/>
            <person name="Iida K."/>
            <person name="Ogura Y."/>
            <person name="Hayashi T."/>
        </authorList>
    </citation>
    <scope>NUCLEOTIDE SEQUENCE [LARGE SCALE GENOMIC DNA]</scope>
    <source>
        <strain evidence="3">JCM6362</strain>
    </source>
</reference>
<dbReference type="EMBL" id="BCTB01000018">
    <property type="protein sequence ID" value="GAT15753.1"/>
    <property type="molecule type" value="Genomic_DNA"/>
</dbReference>
<dbReference type="OrthoDB" id="3482508at2"/>
<keyword evidence="1" id="KW-1133">Transmembrane helix</keyword>
<reference evidence="2 3" key="1">
    <citation type="journal article" date="2016" name="Genome Announc.">
        <title>Draft Genome Sequences of Five Rapidly Growing Mycobacterium Species, M. thermoresistibile, M. fortuitum subsp. acetamidolyticum, M. canariasense, M. brisbanense, and M. novocastrense.</title>
        <authorList>
            <person name="Katahira K."/>
            <person name="Ogura Y."/>
            <person name="Gotoh Y."/>
            <person name="Hayashi T."/>
        </authorList>
    </citation>
    <scope>NUCLEOTIDE SEQUENCE [LARGE SCALE GENOMIC DNA]</scope>
    <source>
        <strain evidence="2 3">JCM6362</strain>
    </source>
</reference>
<comment type="caution">
    <text evidence="2">The sequence shown here is derived from an EMBL/GenBank/DDBJ whole genome shotgun (WGS) entry which is preliminary data.</text>
</comment>
<evidence type="ECO:0000313" key="2">
    <source>
        <dbReference type="EMBL" id="GAT15753.1"/>
    </source>
</evidence>
<protein>
    <recommendedName>
        <fullName evidence="4">DoxX family protein</fullName>
    </recommendedName>
</protein>
<dbReference type="RefSeq" id="WP_003926646.1">
    <property type="nucleotide sequence ID" value="NZ_BCTB01000018.1"/>
</dbReference>
<dbReference type="OMA" id="AFPDNTR"/>
<dbReference type="AlphaFoldDB" id="A0A100XFW2"/>
<dbReference type="STRING" id="1797.RMCT_2723"/>
<organism evidence="2 3">
    <name type="scientific">Mycolicibacterium thermoresistibile</name>
    <name type="common">Mycobacterium thermoresistibile</name>
    <dbReference type="NCBI Taxonomy" id="1797"/>
    <lineage>
        <taxon>Bacteria</taxon>
        <taxon>Bacillati</taxon>
        <taxon>Actinomycetota</taxon>
        <taxon>Actinomycetes</taxon>
        <taxon>Mycobacteriales</taxon>
        <taxon>Mycobacteriaceae</taxon>
        <taxon>Mycolicibacterium</taxon>
    </lineage>
</organism>
<gene>
    <name evidence="2" type="ORF">RMCT_2723</name>
</gene>
<accession>A0A100XFW2</accession>
<evidence type="ECO:0008006" key="4">
    <source>
        <dbReference type="Google" id="ProtNLM"/>
    </source>
</evidence>
<dbReference type="Proteomes" id="UP000069654">
    <property type="component" value="Unassembled WGS sequence"/>
</dbReference>
<feature type="transmembrane region" description="Helical" evidence="1">
    <location>
        <begin position="72"/>
        <end position="89"/>
    </location>
</feature>
<proteinExistence type="predicted"/>
<keyword evidence="1" id="KW-0812">Transmembrane</keyword>
<feature type="transmembrane region" description="Helical" evidence="1">
    <location>
        <begin position="12"/>
        <end position="34"/>
    </location>
</feature>
<evidence type="ECO:0000313" key="3">
    <source>
        <dbReference type="Proteomes" id="UP000069654"/>
    </source>
</evidence>
<sequence length="94" mass="9988">MADRDSDKDSKVLKLSGLLLAATGLSHLAAPTFWEPLVSGVFPDNTRNHVYVNGGIETALGVGLAARRTRKFAVVGLLAYTAYLVATAVRSRST</sequence>
<evidence type="ECO:0000256" key="1">
    <source>
        <dbReference type="SAM" id="Phobius"/>
    </source>
</evidence>
<name>A0A100XFW2_MYCTH</name>
<keyword evidence="1" id="KW-0472">Membrane</keyword>